<dbReference type="RefSeq" id="WP_131594904.1">
    <property type="nucleotide sequence ID" value="NZ_SJSL01000001.1"/>
</dbReference>
<dbReference type="OrthoDB" id="384721at2"/>
<sequence length="445" mass="50419">MKGNYLIIKALFTVLATFQISYGQTNKLRSEINPALKNYINKPDKSLDWKDYKQSKTTEGNYYEINLTSQTWQEIPWQHRLIVYFPKHAKYPGTMMVNLMHGHLYVRDHALTSLKIISDSTGTPAAMLYDIPNQPLFNGKEEDDLQAFTFSQYIKTGDESWPLLFPMVKSVVRAMDVVQLLAPKESESAVNDFVVAGHSKRGHTTWLTAAIDNRVKGIIPIAIDILNSSVQLPHHLETFGEYSTPSKAAGDFLQELKQPLGQTLIQMVDPYTYRDQLTIPKLIVSATNDDFFTTDALNLYWDGLKAPKSMLYLPNANHVMAYSDSRINQTAFAFIRAIAGHKNLPTLSWQYIKHKNSIVLKINADSPATKASLWTAVSKNKDFRQARWSSQPMETKNVSEFHKEYLIEVPLPASGYLAIFGEIAFLKDGHTFRLSTQTKISSGKE</sequence>
<dbReference type="EMBL" id="SJSL01000001">
    <property type="protein sequence ID" value="TCD03876.1"/>
    <property type="molecule type" value="Genomic_DNA"/>
</dbReference>
<reference evidence="1 2" key="1">
    <citation type="submission" date="2019-02" db="EMBL/GenBank/DDBJ databases">
        <title>Pedobacter sp. RP-1-14 sp. nov., isolated from Arctic soil.</title>
        <authorList>
            <person name="Dahal R.H."/>
        </authorList>
    </citation>
    <scope>NUCLEOTIDE SEQUENCE [LARGE SCALE GENOMIC DNA]</scope>
    <source>
        <strain evidence="1 2">RP-1-14</strain>
    </source>
</reference>
<accession>A0A4R0NSH5</accession>
<dbReference type="PANTHER" id="PTHR31497">
    <property type="entry name" value="AUTOCRINE PROLIFERATION REPRESSOR PROTEIN A"/>
    <property type="match status" value="1"/>
</dbReference>
<dbReference type="PIRSF" id="PIRSF014728">
    <property type="entry name" value="PqaA"/>
    <property type="match status" value="1"/>
</dbReference>
<dbReference type="InterPro" id="IPR029058">
    <property type="entry name" value="AB_hydrolase_fold"/>
</dbReference>
<dbReference type="AlphaFoldDB" id="A0A4R0NSH5"/>
<dbReference type="InterPro" id="IPR009199">
    <property type="entry name" value="PhoPQ-act_pathogen-rel_PqaA"/>
</dbReference>
<dbReference type="Pfam" id="PF10142">
    <property type="entry name" value="PhoPQ_related"/>
    <property type="match status" value="1"/>
</dbReference>
<proteinExistence type="predicted"/>
<name>A0A4R0NSH5_9SPHI</name>
<dbReference type="Proteomes" id="UP000293347">
    <property type="component" value="Unassembled WGS sequence"/>
</dbReference>
<organism evidence="1 2">
    <name type="scientific">Pedobacter psychroterrae</name>
    <dbReference type="NCBI Taxonomy" id="2530453"/>
    <lineage>
        <taxon>Bacteria</taxon>
        <taxon>Pseudomonadati</taxon>
        <taxon>Bacteroidota</taxon>
        <taxon>Sphingobacteriia</taxon>
        <taxon>Sphingobacteriales</taxon>
        <taxon>Sphingobacteriaceae</taxon>
        <taxon>Pedobacter</taxon>
    </lineage>
</organism>
<evidence type="ECO:0000313" key="1">
    <source>
        <dbReference type="EMBL" id="TCD03876.1"/>
    </source>
</evidence>
<dbReference type="Gene3D" id="3.40.50.1820">
    <property type="entry name" value="alpha/beta hydrolase"/>
    <property type="match status" value="1"/>
</dbReference>
<keyword evidence="2" id="KW-1185">Reference proteome</keyword>
<protein>
    <submittedName>
        <fullName evidence="1">Phenylacetic acid degradation protein</fullName>
    </submittedName>
</protein>
<dbReference type="PANTHER" id="PTHR31497:SF0">
    <property type="entry name" value="AUTOCRINE PROLIFERATION REPRESSOR PROTEIN A"/>
    <property type="match status" value="1"/>
</dbReference>
<dbReference type="SUPFAM" id="SSF53474">
    <property type="entry name" value="alpha/beta-Hydrolases"/>
    <property type="match status" value="1"/>
</dbReference>
<evidence type="ECO:0000313" key="2">
    <source>
        <dbReference type="Proteomes" id="UP000293347"/>
    </source>
</evidence>
<comment type="caution">
    <text evidence="1">The sequence shown here is derived from an EMBL/GenBank/DDBJ whole genome shotgun (WGS) entry which is preliminary data.</text>
</comment>
<gene>
    <name evidence="1" type="ORF">EZ437_07985</name>
</gene>